<keyword evidence="1" id="KW-1133">Transmembrane helix</keyword>
<keyword evidence="1" id="KW-0812">Transmembrane</keyword>
<dbReference type="EMBL" id="DVMW01000032">
    <property type="protein sequence ID" value="HIU36016.1"/>
    <property type="molecule type" value="Genomic_DNA"/>
</dbReference>
<keyword evidence="1" id="KW-0472">Membrane</keyword>
<comment type="caution">
    <text evidence="2">The sequence shown here is derived from an EMBL/GenBank/DDBJ whole genome shotgun (WGS) entry which is preliminary data.</text>
</comment>
<protein>
    <submittedName>
        <fullName evidence="2">Uncharacterized protein</fullName>
    </submittedName>
</protein>
<accession>A0A9D1IG10</accession>
<feature type="transmembrane region" description="Helical" evidence="1">
    <location>
        <begin position="33"/>
        <end position="56"/>
    </location>
</feature>
<evidence type="ECO:0000313" key="3">
    <source>
        <dbReference type="Proteomes" id="UP000824071"/>
    </source>
</evidence>
<reference evidence="2" key="1">
    <citation type="submission" date="2020-10" db="EMBL/GenBank/DDBJ databases">
        <authorList>
            <person name="Gilroy R."/>
        </authorList>
    </citation>
    <scope>NUCLEOTIDE SEQUENCE</scope>
    <source>
        <strain evidence="2">ChiGjej1B1-19959</strain>
    </source>
</reference>
<evidence type="ECO:0000256" key="1">
    <source>
        <dbReference type="SAM" id="Phobius"/>
    </source>
</evidence>
<dbReference type="Proteomes" id="UP000824071">
    <property type="component" value="Unassembled WGS sequence"/>
</dbReference>
<proteinExistence type="predicted"/>
<evidence type="ECO:0000313" key="2">
    <source>
        <dbReference type="EMBL" id="HIU36016.1"/>
    </source>
</evidence>
<feature type="transmembrane region" description="Helical" evidence="1">
    <location>
        <begin position="63"/>
        <end position="81"/>
    </location>
</feature>
<reference evidence="2" key="2">
    <citation type="journal article" date="2021" name="PeerJ">
        <title>Extensive microbial diversity within the chicken gut microbiome revealed by metagenomics and culture.</title>
        <authorList>
            <person name="Gilroy R."/>
            <person name="Ravi A."/>
            <person name="Getino M."/>
            <person name="Pursley I."/>
            <person name="Horton D.L."/>
            <person name="Alikhan N.F."/>
            <person name="Baker D."/>
            <person name="Gharbi K."/>
            <person name="Hall N."/>
            <person name="Watson M."/>
            <person name="Adriaenssens E.M."/>
            <person name="Foster-Nyarko E."/>
            <person name="Jarju S."/>
            <person name="Secka A."/>
            <person name="Antonio M."/>
            <person name="Oren A."/>
            <person name="Chaudhuri R.R."/>
            <person name="La Ragione R."/>
            <person name="Hildebrand F."/>
            <person name="Pallen M.J."/>
        </authorList>
    </citation>
    <scope>NUCLEOTIDE SEQUENCE</scope>
    <source>
        <strain evidence="2">ChiGjej1B1-19959</strain>
    </source>
</reference>
<sequence>MQILLGAASLAATYFMIGAAGEAQLAGISAEAVLGVLVLTYASQAFQILAGICGLALAKKKSLFTVILGVLLFVPQLVVFIHVQHNIALILVNAVMLLIPYYYLHSAWKNYKA</sequence>
<name>A0A9D1IG10_9FIRM</name>
<dbReference type="AlphaFoldDB" id="A0A9D1IG10"/>
<feature type="transmembrane region" description="Helical" evidence="1">
    <location>
        <begin position="87"/>
        <end position="104"/>
    </location>
</feature>
<organism evidence="2 3">
    <name type="scientific">Candidatus Fimenecus excrementigallinarum</name>
    <dbReference type="NCBI Taxonomy" id="2840816"/>
    <lineage>
        <taxon>Bacteria</taxon>
        <taxon>Bacillati</taxon>
        <taxon>Bacillota</taxon>
        <taxon>Clostridia</taxon>
        <taxon>Candidatus Fimenecus</taxon>
    </lineage>
</organism>
<gene>
    <name evidence="2" type="ORF">IAC53_05350</name>
</gene>